<keyword evidence="5" id="KW-0812">Transmembrane</keyword>
<feature type="transmembrane region" description="Helical" evidence="5">
    <location>
        <begin position="402"/>
        <end position="425"/>
    </location>
</feature>
<comment type="similarity">
    <text evidence="2 4">Belongs to the GerABKA family.</text>
</comment>
<comment type="subcellular location">
    <subcellularLocation>
        <location evidence="4">Cell membrane</location>
    </subcellularLocation>
    <subcellularLocation>
        <location evidence="1">Membrane</location>
        <topology evidence="1">Multi-pass membrane protein</topology>
    </subcellularLocation>
</comment>
<dbReference type="PANTHER" id="PTHR22550">
    <property type="entry name" value="SPORE GERMINATION PROTEIN"/>
    <property type="match status" value="1"/>
</dbReference>
<feature type="transmembrane region" description="Helical" evidence="5">
    <location>
        <begin position="281"/>
        <end position="300"/>
    </location>
</feature>
<evidence type="ECO:0008006" key="8">
    <source>
        <dbReference type="Google" id="ProtNLM"/>
    </source>
</evidence>
<protein>
    <recommendedName>
        <fullName evidence="8">Spore germination protein KA</fullName>
    </recommendedName>
</protein>
<dbReference type="PIRSF" id="PIRSF005690">
    <property type="entry name" value="GerBA"/>
    <property type="match status" value="1"/>
</dbReference>
<proteinExistence type="inferred from homology"/>
<keyword evidence="3 4" id="KW-0472">Membrane</keyword>
<evidence type="ECO:0000256" key="3">
    <source>
        <dbReference type="ARBA" id="ARBA00023136"/>
    </source>
</evidence>
<name>A0ABS2SUR3_9BACI</name>
<dbReference type="Pfam" id="PF03323">
    <property type="entry name" value="GerA"/>
    <property type="match status" value="1"/>
</dbReference>
<organism evidence="6 7">
    <name type="scientific">Shouchella xiaoxiensis</name>
    <dbReference type="NCBI Taxonomy" id="766895"/>
    <lineage>
        <taxon>Bacteria</taxon>
        <taxon>Bacillati</taxon>
        <taxon>Bacillota</taxon>
        <taxon>Bacilli</taxon>
        <taxon>Bacillales</taxon>
        <taxon>Bacillaceae</taxon>
        <taxon>Shouchella</taxon>
    </lineage>
</organism>
<reference evidence="6" key="1">
    <citation type="submission" date="2021-01" db="EMBL/GenBank/DDBJ databases">
        <title>Genomic Encyclopedia of Type Strains, Phase IV (KMG-IV): sequencing the most valuable type-strain genomes for metagenomic binning, comparative biology and taxonomic classification.</title>
        <authorList>
            <person name="Goeker M."/>
        </authorList>
    </citation>
    <scope>NUCLEOTIDE SEQUENCE</scope>
    <source>
        <strain evidence="6">DSM 21943</strain>
    </source>
</reference>
<evidence type="ECO:0000256" key="5">
    <source>
        <dbReference type="SAM" id="Phobius"/>
    </source>
</evidence>
<dbReference type="EMBL" id="JAFBCV010000007">
    <property type="protein sequence ID" value="MBM7839284.1"/>
    <property type="molecule type" value="Genomic_DNA"/>
</dbReference>
<evidence type="ECO:0000256" key="4">
    <source>
        <dbReference type="PIRNR" id="PIRNR005690"/>
    </source>
</evidence>
<dbReference type="RefSeq" id="WP_204466562.1">
    <property type="nucleotide sequence ID" value="NZ_JAFBCV010000007.1"/>
</dbReference>
<feature type="transmembrane region" description="Helical" evidence="5">
    <location>
        <begin position="320"/>
        <end position="337"/>
    </location>
</feature>
<dbReference type="InterPro" id="IPR050768">
    <property type="entry name" value="UPF0353/GerABKA_families"/>
</dbReference>
<feature type="transmembrane region" description="Helical" evidence="5">
    <location>
        <begin position="344"/>
        <end position="363"/>
    </location>
</feature>
<evidence type="ECO:0000256" key="2">
    <source>
        <dbReference type="ARBA" id="ARBA00005278"/>
    </source>
</evidence>
<accession>A0ABS2SUR3</accession>
<gene>
    <name evidence="6" type="ORF">JOC54_002555</name>
</gene>
<comment type="caution">
    <text evidence="6">The sequence shown here is derived from an EMBL/GenBank/DDBJ whole genome shotgun (WGS) entry which is preliminary data.</text>
</comment>
<evidence type="ECO:0000256" key="1">
    <source>
        <dbReference type="ARBA" id="ARBA00004141"/>
    </source>
</evidence>
<evidence type="ECO:0000313" key="6">
    <source>
        <dbReference type="EMBL" id="MBM7839284.1"/>
    </source>
</evidence>
<dbReference type="PANTHER" id="PTHR22550:SF5">
    <property type="entry name" value="LEUCINE ZIPPER PROTEIN 4"/>
    <property type="match status" value="1"/>
</dbReference>
<dbReference type="Proteomes" id="UP001179280">
    <property type="component" value="Unassembled WGS sequence"/>
</dbReference>
<sequence length="483" mass="54228">MTTLTTNLQKNVDLVKQPFNHSESIQSLSIQVGSEIEGVLLYLEETVDEKKIHSFLLEPLQLLLDEKLSFEQISEVIRDGSPFSTQSVQSCIDQLLNGRVVLLFAHSSAYVMNCSNWQVRVVDQPLSSGVYEGPASGLTEDISINLNLLRNYYRSSNLAIERFLVGGAAKKEMAVLSVNGTADTKLVEEVIYRLKSVKANQFIINQLTTDSLEGKGFLFPRTMSIDRPDACAMALSQGKIIVLVEGSPLAVIAPSILYHFFQNQDDYLSDFGRFGARPLRYAYFFISTFIPAITVAIVQFHLDSMPNRLYEQLEKTHDTLTPFTIELLFVILLMQLIMDGSYKLPGNAIFAVTFIGTMLISDVATEVNFFHPVTIVIIGICYITSFPVLHRSLLSPIFFNRILLMLLAHFLGFVGIFIGSAFLFVNAARLNSVGVPYLYPFLPFQPERWKDTVFRPGLVRVLNQPNRLPFDKNRAVAGRKTNI</sequence>
<dbReference type="InterPro" id="IPR004995">
    <property type="entry name" value="Spore_Ger"/>
</dbReference>
<keyword evidence="5" id="KW-1133">Transmembrane helix</keyword>
<evidence type="ECO:0000313" key="7">
    <source>
        <dbReference type="Proteomes" id="UP001179280"/>
    </source>
</evidence>
<feature type="transmembrane region" description="Helical" evidence="5">
    <location>
        <begin position="369"/>
        <end position="390"/>
    </location>
</feature>
<keyword evidence="7" id="KW-1185">Reference proteome</keyword>